<dbReference type="SUPFAM" id="SSF53850">
    <property type="entry name" value="Periplasmic binding protein-like II"/>
    <property type="match status" value="1"/>
</dbReference>
<keyword evidence="3" id="KW-0238">DNA-binding</keyword>
<dbReference type="FunFam" id="1.10.10.10:FF:000001">
    <property type="entry name" value="LysR family transcriptional regulator"/>
    <property type="match status" value="1"/>
</dbReference>
<dbReference type="Gene3D" id="1.10.10.10">
    <property type="entry name" value="Winged helix-like DNA-binding domain superfamily/Winged helix DNA-binding domain"/>
    <property type="match status" value="1"/>
</dbReference>
<dbReference type="Gene3D" id="3.40.190.290">
    <property type="match status" value="1"/>
</dbReference>
<dbReference type="OrthoDB" id="9785745at2"/>
<dbReference type="PROSITE" id="PS50931">
    <property type="entry name" value="HTH_LYSR"/>
    <property type="match status" value="1"/>
</dbReference>
<feature type="domain" description="HTH lysR-type" evidence="5">
    <location>
        <begin position="1"/>
        <end position="58"/>
    </location>
</feature>
<dbReference type="InterPro" id="IPR036388">
    <property type="entry name" value="WH-like_DNA-bd_sf"/>
</dbReference>
<gene>
    <name evidence="6" type="ORF">ESY86_10775</name>
</gene>
<dbReference type="Pfam" id="PF03466">
    <property type="entry name" value="LysR_substrate"/>
    <property type="match status" value="1"/>
</dbReference>
<evidence type="ECO:0000256" key="3">
    <source>
        <dbReference type="ARBA" id="ARBA00023125"/>
    </source>
</evidence>
<reference evidence="6 7" key="1">
    <citation type="submission" date="2019-08" db="EMBL/GenBank/DDBJ databases">
        <title>Genomes of Subsaximicrobium wynnwilliamsii strains.</title>
        <authorList>
            <person name="Bowman J.P."/>
        </authorList>
    </citation>
    <scope>NUCLEOTIDE SEQUENCE [LARGE SCALE GENOMIC DNA]</scope>
    <source>
        <strain evidence="6 7">2-80-2</strain>
    </source>
</reference>
<dbReference type="SUPFAM" id="SSF46785">
    <property type="entry name" value="Winged helix' DNA-binding domain"/>
    <property type="match status" value="1"/>
</dbReference>
<dbReference type="GO" id="GO:0000976">
    <property type="term" value="F:transcription cis-regulatory region binding"/>
    <property type="evidence" value="ECO:0007669"/>
    <property type="project" value="TreeGrafter"/>
</dbReference>
<comment type="caution">
    <text evidence="6">The sequence shown here is derived from an EMBL/GenBank/DDBJ whole genome shotgun (WGS) entry which is preliminary data.</text>
</comment>
<dbReference type="InterPro" id="IPR000847">
    <property type="entry name" value="LysR_HTH_N"/>
</dbReference>
<comment type="similarity">
    <text evidence="1">Belongs to the LysR transcriptional regulatory family.</text>
</comment>
<dbReference type="AlphaFoldDB" id="A0A5C6ZFT2"/>
<accession>A0A5C6ZFT2</accession>
<protein>
    <submittedName>
        <fullName evidence="6">LysR family transcriptional regulator</fullName>
    </submittedName>
</protein>
<dbReference type="GO" id="GO:0003700">
    <property type="term" value="F:DNA-binding transcription factor activity"/>
    <property type="evidence" value="ECO:0007669"/>
    <property type="project" value="InterPro"/>
</dbReference>
<name>A0A5C6ZFT2_9FLAO</name>
<dbReference type="Proteomes" id="UP000321578">
    <property type="component" value="Unassembled WGS sequence"/>
</dbReference>
<keyword evidence="4" id="KW-0804">Transcription</keyword>
<dbReference type="PRINTS" id="PR00039">
    <property type="entry name" value="HTHLYSR"/>
</dbReference>
<dbReference type="RefSeq" id="WP_147086591.1">
    <property type="nucleotide sequence ID" value="NZ_VORM01000005.1"/>
</dbReference>
<evidence type="ECO:0000256" key="1">
    <source>
        <dbReference type="ARBA" id="ARBA00009437"/>
    </source>
</evidence>
<dbReference type="PANTHER" id="PTHR30126">
    <property type="entry name" value="HTH-TYPE TRANSCRIPTIONAL REGULATOR"/>
    <property type="match status" value="1"/>
</dbReference>
<dbReference type="EMBL" id="VORO01000010">
    <property type="protein sequence ID" value="TXD88967.1"/>
    <property type="molecule type" value="Genomic_DNA"/>
</dbReference>
<evidence type="ECO:0000256" key="2">
    <source>
        <dbReference type="ARBA" id="ARBA00023015"/>
    </source>
</evidence>
<keyword evidence="2" id="KW-0805">Transcription regulation</keyword>
<evidence type="ECO:0000313" key="7">
    <source>
        <dbReference type="Proteomes" id="UP000321578"/>
    </source>
</evidence>
<sequence length="299" mass="33732">MFDYKLQVFLSVAMRLSFSKAAEDLHITQPAITRHIKLLEEHFNQKLFERKGNSIALTKAGDLLVVHSKRLKSLHEALQFDMNALIDKTAGELRISASTTIAQYVLPMVLADFRKKYPKIKISLNSDNTEKVEQNLLQQNAEIGFIEGQSKNRELAYHEFLRDEIVLVVAKGHSLYNAKAITSKNLQSLPMILREKGSGTLEFISNALKAIGIPMTALQVEIHLGSSESIKSYLKDRQSVAFLSVNSVLDELASGDLGIVDVENFSIERPFNIIFKHGHQSSLSQLFLQFIQHHYNINL</sequence>
<evidence type="ECO:0000256" key="4">
    <source>
        <dbReference type="ARBA" id="ARBA00023163"/>
    </source>
</evidence>
<evidence type="ECO:0000259" key="5">
    <source>
        <dbReference type="PROSITE" id="PS50931"/>
    </source>
</evidence>
<proteinExistence type="inferred from homology"/>
<evidence type="ECO:0000313" key="6">
    <source>
        <dbReference type="EMBL" id="TXD88967.1"/>
    </source>
</evidence>
<organism evidence="6 7">
    <name type="scientific">Subsaximicrobium wynnwilliamsii</name>
    <dbReference type="NCBI Taxonomy" id="291179"/>
    <lineage>
        <taxon>Bacteria</taxon>
        <taxon>Pseudomonadati</taxon>
        <taxon>Bacteroidota</taxon>
        <taxon>Flavobacteriia</taxon>
        <taxon>Flavobacteriales</taxon>
        <taxon>Flavobacteriaceae</taxon>
        <taxon>Subsaximicrobium</taxon>
    </lineage>
</organism>
<dbReference type="Pfam" id="PF00126">
    <property type="entry name" value="HTH_1"/>
    <property type="match status" value="1"/>
</dbReference>
<keyword evidence="7" id="KW-1185">Reference proteome</keyword>
<dbReference type="PANTHER" id="PTHR30126:SF39">
    <property type="entry name" value="HTH-TYPE TRANSCRIPTIONAL REGULATOR CYSL"/>
    <property type="match status" value="1"/>
</dbReference>
<dbReference type="InterPro" id="IPR036390">
    <property type="entry name" value="WH_DNA-bd_sf"/>
</dbReference>
<dbReference type="InterPro" id="IPR005119">
    <property type="entry name" value="LysR_subst-bd"/>
</dbReference>